<dbReference type="EMBL" id="CP022163">
    <property type="protein sequence ID" value="ATB31635.1"/>
    <property type="molecule type" value="Genomic_DNA"/>
</dbReference>
<dbReference type="SUPFAM" id="SSF49899">
    <property type="entry name" value="Concanavalin A-like lectins/glucanases"/>
    <property type="match status" value="1"/>
</dbReference>
<dbReference type="Proteomes" id="UP000217289">
    <property type="component" value="Chromosome"/>
</dbReference>
<dbReference type="Gene3D" id="2.60.120.260">
    <property type="entry name" value="Galactose-binding domain-like"/>
    <property type="match status" value="1"/>
</dbReference>
<reference evidence="3 4" key="1">
    <citation type="submission" date="2017-06" db="EMBL/GenBank/DDBJ databases">
        <authorList>
            <person name="Kim H.J."/>
            <person name="Triplett B.A."/>
        </authorList>
    </citation>
    <scope>NUCLEOTIDE SEQUENCE [LARGE SCALE GENOMIC DNA]</scope>
    <source>
        <strain evidence="3 4">DSM 14713</strain>
    </source>
</reference>
<dbReference type="OrthoDB" id="5523885at2"/>
<dbReference type="SUPFAM" id="SSF49785">
    <property type="entry name" value="Galactose-binding domain-like"/>
    <property type="match status" value="1"/>
</dbReference>
<dbReference type="GO" id="GO:0016829">
    <property type="term" value="F:lyase activity"/>
    <property type="evidence" value="ECO:0007669"/>
    <property type="project" value="UniProtKB-KW"/>
</dbReference>
<keyword evidence="4" id="KW-1185">Reference proteome</keyword>
<dbReference type="AlphaFoldDB" id="A0A250IIQ5"/>
<keyword evidence="3" id="KW-0456">Lyase</keyword>
<dbReference type="InterPro" id="IPR014895">
    <property type="entry name" value="Alginate_lyase_2"/>
</dbReference>
<dbReference type="RefSeq" id="WP_095983007.1">
    <property type="nucleotide sequence ID" value="NZ_CP022163.1"/>
</dbReference>
<feature type="domain" description="F5/8 type C" evidence="2">
    <location>
        <begin position="23"/>
        <end position="170"/>
    </location>
</feature>
<dbReference type="InterPro" id="IPR000421">
    <property type="entry name" value="FA58C"/>
</dbReference>
<dbReference type="InterPro" id="IPR013320">
    <property type="entry name" value="ConA-like_dom_sf"/>
</dbReference>
<gene>
    <name evidence="3" type="ORF">MEBOL_005098</name>
</gene>
<evidence type="ECO:0000313" key="4">
    <source>
        <dbReference type="Proteomes" id="UP000217289"/>
    </source>
</evidence>
<dbReference type="Pfam" id="PF08787">
    <property type="entry name" value="Alginate_lyase2"/>
    <property type="match status" value="1"/>
</dbReference>
<keyword evidence="1" id="KW-0732">Signal</keyword>
<organism evidence="3 4">
    <name type="scientific">Melittangium boletus DSM 14713</name>
    <dbReference type="NCBI Taxonomy" id="1294270"/>
    <lineage>
        <taxon>Bacteria</taxon>
        <taxon>Pseudomonadati</taxon>
        <taxon>Myxococcota</taxon>
        <taxon>Myxococcia</taxon>
        <taxon>Myxococcales</taxon>
        <taxon>Cystobacterineae</taxon>
        <taxon>Archangiaceae</taxon>
        <taxon>Melittangium</taxon>
    </lineage>
</organism>
<feature type="chain" id="PRO_5012829202" evidence="1">
    <location>
        <begin position="36"/>
        <end position="389"/>
    </location>
</feature>
<dbReference type="PROSITE" id="PS50022">
    <property type="entry name" value="FA58C_3"/>
    <property type="match status" value="1"/>
</dbReference>
<evidence type="ECO:0000256" key="1">
    <source>
        <dbReference type="SAM" id="SignalP"/>
    </source>
</evidence>
<dbReference type="Pfam" id="PF00754">
    <property type="entry name" value="F5_F8_type_C"/>
    <property type="match status" value="1"/>
</dbReference>
<sequence>MLKSSAHQKASSRTSGFITSMLVAAASLGSMSAAAQTRLTIPDANISASGSDINLPVNANDGSLSTRWSADASGGAQWLQYNLGGCYKIACANLAWYNGDSRKYNLTLQTSNDGRTWSDVFNGTNSGTTAMLKPYAFGDKSARYVRLQSTGSNVNNWVSLSEMEIWTNGTGNCSSYALDPKKSPGENFDLSGYKLQTLDGALQFKQVSPINTYTDKYFYTDSSTGAMTFYVPSGAGSTTNSHYPRSELRTNATWRMGGTRTLAVSMKVLQQPATKQIIIGQIHGEQSGGSELLKLRWTNGDILMGVKTNFGDSEQRILIKSGVAIGENIDYVIKLAGSTVTVTVNGTSKSFTYNTASWSNVDLYFKLGAYSQDSSADGTYAKVAVTALK</sequence>
<proteinExistence type="predicted"/>
<dbReference type="InterPro" id="IPR008979">
    <property type="entry name" value="Galactose-bd-like_sf"/>
</dbReference>
<protein>
    <submittedName>
        <fullName evidence="3">Alginate lyase</fullName>
    </submittedName>
</protein>
<name>A0A250IIQ5_9BACT</name>
<dbReference type="Gene3D" id="2.60.120.200">
    <property type="match status" value="1"/>
</dbReference>
<dbReference type="KEGG" id="mbd:MEBOL_005098"/>
<evidence type="ECO:0000259" key="2">
    <source>
        <dbReference type="PROSITE" id="PS50022"/>
    </source>
</evidence>
<feature type="signal peptide" evidence="1">
    <location>
        <begin position="1"/>
        <end position="35"/>
    </location>
</feature>
<accession>A0A250IIQ5</accession>
<evidence type="ECO:0000313" key="3">
    <source>
        <dbReference type="EMBL" id="ATB31635.1"/>
    </source>
</evidence>